<organism evidence="2 3">
    <name type="scientific">Flagellimonas oceani</name>
    <dbReference type="NCBI Taxonomy" id="2698672"/>
    <lineage>
        <taxon>Bacteria</taxon>
        <taxon>Pseudomonadati</taxon>
        <taxon>Bacteroidota</taxon>
        <taxon>Flavobacteriia</taxon>
        <taxon>Flavobacteriales</taxon>
        <taxon>Flavobacteriaceae</taxon>
        <taxon>Flagellimonas</taxon>
    </lineage>
</organism>
<feature type="domain" description="SnoaL-like" evidence="1">
    <location>
        <begin position="12"/>
        <end position="101"/>
    </location>
</feature>
<protein>
    <submittedName>
        <fullName evidence="2">Nuclear transport factor 2 family protein</fullName>
    </submittedName>
</protein>
<dbReference type="InterPro" id="IPR032710">
    <property type="entry name" value="NTF2-like_dom_sf"/>
</dbReference>
<dbReference type="Proteomes" id="UP000502928">
    <property type="component" value="Chromosome"/>
</dbReference>
<dbReference type="EMBL" id="CP049616">
    <property type="protein sequence ID" value="QII43913.1"/>
    <property type="molecule type" value="Genomic_DNA"/>
</dbReference>
<accession>A0A6G7IZ78</accession>
<dbReference type="SUPFAM" id="SSF54427">
    <property type="entry name" value="NTF2-like"/>
    <property type="match status" value="1"/>
</dbReference>
<dbReference type="AlphaFoldDB" id="A0A6G7IZ78"/>
<dbReference type="Pfam" id="PF12680">
    <property type="entry name" value="SnoaL_2"/>
    <property type="match status" value="1"/>
</dbReference>
<dbReference type="KEGG" id="mut:GVT53_04225"/>
<keyword evidence="3" id="KW-1185">Reference proteome</keyword>
<evidence type="ECO:0000313" key="3">
    <source>
        <dbReference type="Proteomes" id="UP000502928"/>
    </source>
</evidence>
<evidence type="ECO:0000313" key="2">
    <source>
        <dbReference type="EMBL" id="QII43913.1"/>
    </source>
</evidence>
<evidence type="ECO:0000259" key="1">
    <source>
        <dbReference type="Pfam" id="PF12680"/>
    </source>
</evidence>
<dbReference type="Gene3D" id="3.10.450.50">
    <property type="match status" value="1"/>
</dbReference>
<proteinExistence type="predicted"/>
<gene>
    <name evidence="2" type="ORF">GVT53_04225</name>
</gene>
<dbReference type="InterPro" id="IPR037401">
    <property type="entry name" value="SnoaL-like"/>
</dbReference>
<reference evidence="2 3" key="1">
    <citation type="submission" date="2020-02" db="EMBL/GenBank/DDBJ databases">
        <title>Complete genome of Muricauda sp. 501str8.</title>
        <authorList>
            <person name="Dong B."/>
            <person name="Zhu S."/>
            <person name="Yang J."/>
            <person name="Chen J."/>
        </authorList>
    </citation>
    <scope>NUCLEOTIDE SEQUENCE [LARGE SCALE GENOMIC DNA]</scope>
    <source>
        <strain evidence="2 3">501str8</strain>
    </source>
</reference>
<sequence length="109" mass="12524">MSNLDIFKKANKVLGDGNYEKFITYCSDDIKWENVGERTFQGKIEVLEYIGSTYDGVVFTTENYITEKEFVVELGQIVFEQDGAPKKSSFCDVWKFKDGLIHQVTSFVI</sequence>
<name>A0A6G7IZ78_9FLAO</name>
<dbReference type="RefSeq" id="WP_166247574.1">
    <property type="nucleotide sequence ID" value="NZ_CP049616.1"/>
</dbReference>